<feature type="region of interest" description="Disordered" evidence="1">
    <location>
        <begin position="16"/>
        <end position="36"/>
    </location>
</feature>
<sequence>MSGNIWIVTRKTFPTRNKQMSSRHARNDSKRDGETSWNPIRALGPLGYLQGEVTESLLDSYRLHEASSSRYESVLGFRVICNLHLCAPEFNLVEARMHEAYATRLGSVHLPGDARRMHVRRSHHLLFTTRRSRAVESPGSRGTGYT</sequence>
<dbReference type="AlphaFoldDB" id="A0A2I0J5R2"/>
<feature type="compositionally biased region" description="Basic and acidic residues" evidence="1">
    <location>
        <begin position="25"/>
        <end position="34"/>
    </location>
</feature>
<proteinExistence type="predicted"/>
<protein>
    <submittedName>
        <fullName evidence="2">Uncharacterized protein</fullName>
    </submittedName>
</protein>
<accession>A0A2I0J5R2</accession>
<dbReference type="EMBL" id="PGOL01002004">
    <property type="protein sequence ID" value="PKI51572.1"/>
    <property type="molecule type" value="Genomic_DNA"/>
</dbReference>
<evidence type="ECO:0000256" key="1">
    <source>
        <dbReference type="SAM" id="MobiDB-lite"/>
    </source>
</evidence>
<comment type="caution">
    <text evidence="2">The sequence shown here is derived from an EMBL/GenBank/DDBJ whole genome shotgun (WGS) entry which is preliminary data.</text>
</comment>
<gene>
    <name evidence="2" type="ORF">CRG98_028034</name>
</gene>
<dbReference type="Proteomes" id="UP000233551">
    <property type="component" value="Unassembled WGS sequence"/>
</dbReference>
<evidence type="ECO:0000313" key="3">
    <source>
        <dbReference type="Proteomes" id="UP000233551"/>
    </source>
</evidence>
<name>A0A2I0J5R2_PUNGR</name>
<reference evidence="2 3" key="1">
    <citation type="submission" date="2017-11" db="EMBL/GenBank/DDBJ databases">
        <title>De-novo sequencing of pomegranate (Punica granatum L.) genome.</title>
        <authorList>
            <person name="Akparov Z."/>
            <person name="Amiraslanov A."/>
            <person name="Hajiyeva S."/>
            <person name="Abbasov M."/>
            <person name="Kaur K."/>
            <person name="Hamwieh A."/>
            <person name="Solovyev V."/>
            <person name="Salamov A."/>
            <person name="Braich B."/>
            <person name="Kosarev P."/>
            <person name="Mahmoud A."/>
            <person name="Hajiyev E."/>
            <person name="Babayeva S."/>
            <person name="Izzatullayeva V."/>
            <person name="Mammadov A."/>
            <person name="Mammadov A."/>
            <person name="Sharifova S."/>
            <person name="Ojaghi J."/>
            <person name="Eynullazada K."/>
            <person name="Bayramov B."/>
            <person name="Abdulazimova A."/>
            <person name="Shahmuradov I."/>
        </authorList>
    </citation>
    <scope>NUCLEOTIDE SEQUENCE [LARGE SCALE GENOMIC DNA]</scope>
    <source>
        <strain evidence="3">cv. AG2017</strain>
        <tissue evidence="2">Leaf</tissue>
    </source>
</reference>
<evidence type="ECO:0000313" key="2">
    <source>
        <dbReference type="EMBL" id="PKI51572.1"/>
    </source>
</evidence>
<organism evidence="2 3">
    <name type="scientific">Punica granatum</name>
    <name type="common">Pomegranate</name>
    <dbReference type="NCBI Taxonomy" id="22663"/>
    <lineage>
        <taxon>Eukaryota</taxon>
        <taxon>Viridiplantae</taxon>
        <taxon>Streptophyta</taxon>
        <taxon>Embryophyta</taxon>
        <taxon>Tracheophyta</taxon>
        <taxon>Spermatophyta</taxon>
        <taxon>Magnoliopsida</taxon>
        <taxon>eudicotyledons</taxon>
        <taxon>Gunneridae</taxon>
        <taxon>Pentapetalae</taxon>
        <taxon>rosids</taxon>
        <taxon>malvids</taxon>
        <taxon>Myrtales</taxon>
        <taxon>Lythraceae</taxon>
        <taxon>Punica</taxon>
    </lineage>
</organism>
<keyword evidence="3" id="KW-1185">Reference proteome</keyword>